<keyword evidence="1" id="KW-0001">2Fe-2S</keyword>
<evidence type="ECO:0000256" key="5">
    <source>
        <dbReference type="ARBA" id="ARBA00023014"/>
    </source>
</evidence>
<evidence type="ECO:0000256" key="2">
    <source>
        <dbReference type="ARBA" id="ARBA00022723"/>
    </source>
</evidence>
<accession>A0ABV9ECL5</accession>
<keyword evidence="4" id="KW-0408">Iron</keyword>
<dbReference type="PANTHER" id="PTHR21266">
    <property type="entry name" value="IRON-SULFUR DOMAIN CONTAINING PROTEIN"/>
    <property type="match status" value="1"/>
</dbReference>
<dbReference type="PANTHER" id="PTHR21266:SF60">
    <property type="entry name" value="3-KETOSTEROID-9-ALPHA-MONOOXYGENASE, OXYGENASE COMPONENT"/>
    <property type="match status" value="1"/>
</dbReference>
<dbReference type="Pfam" id="PF00355">
    <property type="entry name" value="Rieske"/>
    <property type="match status" value="1"/>
</dbReference>
<name>A0ABV9ECL5_9ACTN</name>
<keyword evidence="9" id="KW-1185">Reference proteome</keyword>
<sequence length="369" mass="42225">MSNLCDIGVDPRCWYPACRTDELGQGRTREVRFLGRSFVVFRDRTGAVHCLDNACAHRRVALHEGEVSDCNIVCPYHGWEFGPDGTLARIPYWEPDAALPRLRVRTFPVTERSGLVWFVPEPVDPLPPPPPDTAAWDGGAWFSFRQDRVFPNHYGIGLINGMDYTHFHLHRKYQPWSHLDLRDLSAEEDRVFGAYEVTSGQGRAERVLRMLLGSDRGASTVSYPLEVHYDYPHHHAHLGDGMVVWVFFRPELRDRVTVYITLYIKARRGTRRLRQLAEPFFRRLVLAKIQEQDAWIGEREQVAWETRPDEPRCELNPVSAAAERLLRSRWQAYLDEAGPPADRWPAVPVDGRARRPANALGAGRPDGSA</sequence>
<evidence type="ECO:0000313" key="8">
    <source>
        <dbReference type="EMBL" id="MFC4587295.1"/>
    </source>
</evidence>
<dbReference type="InterPro" id="IPR050584">
    <property type="entry name" value="Cholesterol_7-desaturase"/>
</dbReference>
<evidence type="ECO:0000256" key="6">
    <source>
        <dbReference type="SAM" id="MobiDB-lite"/>
    </source>
</evidence>
<comment type="caution">
    <text evidence="8">The sequence shown here is derived from an EMBL/GenBank/DDBJ whole genome shotgun (WGS) entry which is preliminary data.</text>
</comment>
<dbReference type="Gene3D" id="2.102.10.10">
    <property type="entry name" value="Rieske [2Fe-2S] iron-sulphur domain"/>
    <property type="match status" value="1"/>
</dbReference>
<evidence type="ECO:0000256" key="1">
    <source>
        <dbReference type="ARBA" id="ARBA00022714"/>
    </source>
</evidence>
<keyword evidence="5" id="KW-0411">Iron-sulfur</keyword>
<dbReference type="RefSeq" id="WP_262844041.1">
    <property type="nucleotide sequence ID" value="NZ_JANZYP010000024.1"/>
</dbReference>
<keyword evidence="3" id="KW-0560">Oxidoreductase</keyword>
<evidence type="ECO:0000259" key="7">
    <source>
        <dbReference type="PROSITE" id="PS51296"/>
    </source>
</evidence>
<dbReference type="Proteomes" id="UP001595891">
    <property type="component" value="Unassembled WGS sequence"/>
</dbReference>
<dbReference type="InterPro" id="IPR036922">
    <property type="entry name" value="Rieske_2Fe-2S_sf"/>
</dbReference>
<dbReference type="CDD" id="cd03469">
    <property type="entry name" value="Rieske_RO_Alpha_N"/>
    <property type="match status" value="1"/>
</dbReference>
<evidence type="ECO:0000256" key="4">
    <source>
        <dbReference type="ARBA" id="ARBA00023004"/>
    </source>
</evidence>
<gene>
    <name evidence="8" type="ORF">ACFO8L_14470</name>
</gene>
<evidence type="ECO:0000313" key="9">
    <source>
        <dbReference type="Proteomes" id="UP001595891"/>
    </source>
</evidence>
<dbReference type="PROSITE" id="PS51296">
    <property type="entry name" value="RIESKE"/>
    <property type="match status" value="1"/>
</dbReference>
<dbReference type="InterPro" id="IPR017941">
    <property type="entry name" value="Rieske_2Fe-2S"/>
</dbReference>
<evidence type="ECO:0000256" key="3">
    <source>
        <dbReference type="ARBA" id="ARBA00023002"/>
    </source>
</evidence>
<dbReference type="EMBL" id="JBHSFN010000008">
    <property type="protein sequence ID" value="MFC4587295.1"/>
    <property type="molecule type" value="Genomic_DNA"/>
</dbReference>
<dbReference type="SUPFAM" id="SSF50022">
    <property type="entry name" value="ISP domain"/>
    <property type="match status" value="1"/>
</dbReference>
<organism evidence="8 9">
    <name type="scientific">Sphaerisporangium corydalis</name>
    <dbReference type="NCBI Taxonomy" id="1441875"/>
    <lineage>
        <taxon>Bacteria</taxon>
        <taxon>Bacillati</taxon>
        <taxon>Actinomycetota</taxon>
        <taxon>Actinomycetes</taxon>
        <taxon>Streptosporangiales</taxon>
        <taxon>Streptosporangiaceae</taxon>
        <taxon>Sphaerisporangium</taxon>
    </lineage>
</organism>
<feature type="domain" description="Rieske" evidence="7">
    <location>
        <begin position="14"/>
        <end position="118"/>
    </location>
</feature>
<proteinExistence type="predicted"/>
<dbReference type="SUPFAM" id="SSF55961">
    <property type="entry name" value="Bet v1-like"/>
    <property type="match status" value="1"/>
</dbReference>
<reference evidence="9" key="1">
    <citation type="journal article" date="2019" name="Int. J. Syst. Evol. Microbiol.">
        <title>The Global Catalogue of Microorganisms (GCM) 10K type strain sequencing project: providing services to taxonomists for standard genome sequencing and annotation.</title>
        <authorList>
            <consortium name="The Broad Institute Genomics Platform"/>
            <consortium name="The Broad Institute Genome Sequencing Center for Infectious Disease"/>
            <person name="Wu L."/>
            <person name="Ma J."/>
        </authorList>
    </citation>
    <scope>NUCLEOTIDE SEQUENCE [LARGE SCALE GENOMIC DNA]</scope>
    <source>
        <strain evidence="9">CCUG 49560</strain>
    </source>
</reference>
<feature type="region of interest" description="Disordered" evidence="6">
    <location>
        <begin position="337"/>
        <end position="369"/>
    </location>
</feature>
<keyword evidence="2" id="KW-0479">Metal-binding</keyword>
<protein>
    <submittedName>
        <fullName evidence="8">Rieske 2Fe-2S domain-containing protein</fullName>
    </submittedName>
</protein>